<accession>A0A8S5RJL8</accession>
<proteinExistence type="predicted"/>
<organism evidence="1">
    <name type="scientific">virus sp. ctBM815</name>
    <dbReference type="NCBI Taxonomy" id="2825806"/>
    <lineage>
        <taxon>Viruses</taxon>
    </lineage>
</organism>
<dbReference type="EMBL" id="BK059109">
    <property type="protein sequence ID" value="DAE31559.1"/>
    <property type="molecule type" value="Genomic_DNA"/>
</dbReference>
<name>A0A8S5RJL8_9VIRU</name>
<evidence type="ECO:0000313" key="1">
    <source>
        <dbReference type="EMBL" id="DAE31559.1"/>
    </source>
</evidence>
<sequence>MLFSQPLRTPSRTTTLVSSNPSFSLSHFLAAFSLNFPFDLNLENTPVYPSYLTLLLRSIDNGSYAFMRRFPFVPTLSIGTYPLVTIFLSIGSDTKVRFFTSNF</sequence>
<protein>
    <submittedName>
        <fullName evidence="1">Uncharacterized protein</fullName>
    </submittedName>
</protein>
<reference evidence="1" key="1">
    <citation type="journal article" date="2021" name="Proc. Natl. Acad. Sci. U.S.A.">
        <title>A Catalog of Tens of Thousands of Viruses from Human Metagenomes Reveals Hidden Associations with Chronic Diseases.</title>
        <authorList>
            <person name="Tisza M.J."/>
            <person name="Buck C.B."/>
        </authorList>
    </citation>
    <scope>NUCLEOTIDE SEQUENCE</scope>
    <source>
        <strain evidence="1">CtBM815</strain>
    </source>
</reference>